<name>A0A2N0QLG7_9GLOM</name>
<dbReference type="EMBL" id="LLXH01006799">
    <property type="protein sequence ID" value="PKC51880.1"/>
    <property type="molecule type" value="Genomic_DNA"/>
</dbReference>
<evidence type="ECO:0000313" key="1">
    <source>
        <dbReference type="EMBL" id="PKC51880.1"/>
    </source>
</evidence>
<dbReference type="AlphaFoldDB" id="A0A2N0QLG7"/>
<reference evidence="1 2" key="2">
    <citation type="submission" date="2017-10" db="EMBL/GenBank/DDBJ databases">
        <title>Genome analyses suggest a sexual origin of heterokaryosis in a supposedly ancient asexual fungus.</title>
        <authorList>
            <person name="Corradi N."/>
            <person name="Sedzielewska K."/>
            <person name="Noel J."/>
            <person name="Charron P."/>
            <person name="Farinelli L."/>
            <person name="Marton T."/>
            <person name="Kruger M."/>
            <person name="Pelin A."/>
            <person name="Brachmann A."/>
            <person name="Corradi N."/>
        </authorList>
    </citation>
    <scope>NUCLEOTIDE SEQUENCE [LARGE SCALE GENOMIC DNA]</scope>
    <source>
        <strain evidence="1 2">A1</strain>
    </source>
</reference>
<protein>
    <submittedName>
        <fullName evidence="1">Uncharacterized protein</fullName>
    </submittedName>
</protein>
<dbReference type="VEuPathDB" id="FungiDB:RhiirA1_482754"/>
<dbReference type="Proteomes" id="UP000232688">
    <property type="component" value="Unassembled WGS sequence"/>
</dbReference>
<sequence>MTWPGETFCESWGLGSNYEESKKVFDHYFKKAETLLVDTTVIPPAVTTLVK</sequence>
<reference evidence="1 2" key="1">
    <citation type="submission" date="2017-10" db="EMBL/GenBank/DDBJ databases">
        <title>Extensive intraspecific genome diversity in a model arbuscular mycorrhizal fungus.</title>
        <authorList>
            <person name="Chen E.C.H."/>
            <person name="Morin E."/>
            <person name="Baudet D."/>
            <person name="Noel J."/>
            <person name="Ndikumana S."/>
            <person name="Charron P."/>
            <person name="St-Onge C."/>
            <person name="Giorgi J."/>
            <person name="Grigoriev I.V."/>
            <person name="Roux C."/>
            <person name="Martin F.M."/>
            <person name="Corradi N."/>
        </authorList>
    </citation>
    <scope>NUCLEOTIDE SEQUENCE [LARGE SCALE GENOMIC DNA]</scope>
    <source>
        <strain evidence="1 2">A1</strain>
    </source>
</reference>
<organism evidence="1 2">
    <name type="scientific">Rhizophagus irregularis</name>
    <dbReference type="NCBI Taxonomy" id="588596"/>
    <lineage>
        <taxon>Eukaryota</taxon>
        <taxon>Fungi</taxon>
        <taxon>Fungi incertae sedis</taxon>
        <taxon>Mucoromycota</taxon>
        <taxon>Glomeromycotina</taxon>
        <taxon>Glomeromycetes</taxon>
        <taxon>Glomerales</taxon>
        <taxon>Glomeraceae</taxon>
        <taxon>Rhizophagus</taxon>
    </lineage>
</organism>
<evidence type="ECO:0000313" key="2">
    <source>
        <dbReference type="Proteomes" id="UP000232688"/>
    </source>
</evidence>
<gene>
    <name evidence="1" type="ORF">RhiirA1_482754</name>
</gene>
<accession>A0A2N0QLG7</accession>
<comment type="caution">
    <text evidence="1">The sequence shown here is derived from an EMBL/GenBank/DDBJ whole genome shotgun (WGS) entry which is preliminary data.</text>
</comment>
<proteinExistence type="predicted"/>